<comment type="caution">
    <text evidence="3">The sequence shown here is derived from an EMBL/GenBank/DDBJ whole genome shotgun (WGS) entry which is preliminary data.</text>
</comment>
<dbReference type="PANTHER" id="PTHR12582:SF41">
    <property type="entry name" value="UNC5C-LIKE PROTEIN"/>
    <property type="match status" value="1"/>
</dbReference>
<evidence type="ECO:0000313" key="4">
    <source>
        <dbReference type="Proteomes" id="UP001190700"/>
    </source>
</evidence>
<dbReference type="EMBL" id="LGRX02002103">
    <property type="protein sequence ID" value="KAK3284883.1"/>
    <property type="molecule type" value="Genomic_DNA"/>
</dbReference>
<dbReference type="AlphaFoldDB" id="A0AAE0LGZ1"/>
<feature type="domain" description="ZU5" evidence="2">
    <location>
        <begin position="183"/>
        <end position="254"/>
    </location>
</feature>
<evidence type="ECO:0000313" key="3">
    <source>
        <dbReference type="EMBL" id="KAK3284883.1"/>
    </source>
</evidence>
<dbReference type="Proteomes" id="UP001190700">
    <property type="component" value="Unassembled WGS sequence"/>
</dbReference>
<accession>A0AAE0LGZ1</accession>
<dbReference type="InterPro" id="IPR000906">
    <property type="entry name" value="ZU5_dom"/>
</dbReference>
<dbReference type="InterPro" id="IPR037936">
    <property type="entry name" value="UNC5A-D"/>
</dbReference>
<reference evidence="3 4" key="1">
    <citation type="journal article" date="2015" name="Genome Biol. Evol.">
        <title>Comparative Genomics of a Bacterivorous Green Alga Reveals Evolutionary Causalities and Consequences of Phago-Mixotrophic Mode of Nutrition.</title>
        <authorList>
            <person name="Burns J.A."/>
            <person name="Paasch A."/>
            <person name="Narechania A."/>
            <person name="Kim E."/>
        </authorList>
    </citation>
    <scope>NUCLEOTIDE SEQUENCE [LARGE SCALE GENOMIC DNA]</scope>
    <source>
        <strain evidence="3 4">PLY_AMNH</strain>
    </source>
</reference>
<dbReference type="GO" id="GO:0016020">
    <property type="term" value="C:membrane"/>
    <property type="evidence" value="ECO:0007669"/>
    <property type="project" value="InterPro"/>
</dbReference>
<feature type="region of interest" description="Disordered" evidence="1">
    <location>
        <begin position="127"/>
        <end position="156"/>
    </location>
</feature>
<protein>
    <recommendedName>
        <fullName evidence="2">ZU5 domain-containing protein</fullName>
    </recommendedName>
</protein>
<organism evidence="3 4">
    <name type="scientific">Cymbomonas tetramitiformis</name>
    <dbReference type="NCBI Taxonomy" id="36881"/>
    <lineage>
        <taxon>Eukaryota</taxon>
        <taxon>Viridiplantae</taxon>
        <taxon>Chlorophyta</taxon>
        <taxon>Pyramimonadophyceae</taxon>
        <taxon>Pyramimonadales</taxon>
        <taxon>Pyramimonadaceae</taxon>
        <taxon>Cymbomonas</taxon>
    </lineage>
</organism>
<name>A0AAE0LGZ1_9CHLO</name>
<gene>
    <name evidence="3" type="ORF">CYMTET_7494</name>
</gene>
<dbReference type="Gene3D" id="2.60.220.30">
    <property type="match status" value="1"/>
</dbReference>
<dbReference type="Pfam" id="PF00791">
    <property type="entry name" value="ZU5"/>
    <property type="match status" value="1"/>
</dbReference>
<dbReference type="PANTHER" id="PTHR12582">
    <property type="entry name" value="NETRIN RECEPTOR UNC5"/>
    <property type="match status" value="1"/>
</dbReference>
<sequence length="506" mass="55797">MAPIIEGLRLAPIIEGSRLAPIIEGLSLAPIIEGLRLAPIIEGSRFGFEGRSDLTADRAMDIAKDFAKTAEALQLHTTFPIITPCLEVMKQARAVKNIGVVTCETMSTWMGKAREMFRTKEDCELPIAGEGNKRKRQEQAAPGERRRLPGASSAPASLVRDGRKIYFDDKSEHVDAIVKIIPVSGGELRLNGVVLTIPPGALHEATAIRMTVIADPATDQAEAALSTMASSCSPVVRLEPHNLRFQRSITLSVPCASGDVLGEAVGLLVREPLHPVHRPVGAWRMHSNPSKCTYSNAMVTTCIDHFSSYVLCVWLTFCTYYTPSITLNDDREIQIPCQLCIGLFGTEFPPKNNYVTLPQSDWYMPYARKFEVELHSIGMDTIPHISKPPYPTRVMCIPTAEEWVDISTEPRKYIEISTYYRAATAPIRAQLQESASTEFRGCIGVFAKEAGFLRWMFGGDKDELSSFEVALRRSNANTNHTAENTTLEYGFGSDEVESGQESVANN</sequence>
<evidence type="ECO:0000256" key="1">
    <source>
        <dbReference type="SAM" id="MobiDB-lite"/>
    </source>
</evidence>
<proteinExistence type="predicted"/>
<dbReference type="GO" id="GO:0005042">
    <property type="term" value="F:netrin receptor activity"/>
    <property type="evidence" value="ECO:0007669"/>
    <property type="project" value="InterPro"/>
</dbReference>
<keyword evidence="4" id="KW-1185">Reference proteome</keyword>
<evidence type="ECO:0000259" key="2">
    <source>
        <dbReference type="Pfam" id="PF00791"/>
    </source>
</evidence>